<dbReference type="SUPFAM" id="SSF53383">
    <property type="entry name" value="PLP-dependent transferases"/>
    <property type="match status" value="1"/>
</dbReference>
<protein>
    <recommendedName>
        <fullName evidence="3">DegT/DnrJ/EryC1/StrS aminotransferase family protein</fullName>
    </recommendedName>
</protein>
<dbReference type="Proteomes" id="UP000325517">
    <property type="component" value="Chromosome"/>
</dbReference>
<dbReference type="Gene3D" id="3.90.1150.10">
    <property type="entry name" value="Aspartate Aminotransferase, domain 1"/>
    <property type="match status" value="1"/>
</dbReference>
<name>A0A5J6SJL9_9BACI</name>
<sequence>MEIGSEFWEVETDNLSKFTLDAPHNFFLTGRTALDYLIKEMKLYKVVKSVYMPSYCCHSMIQPFLDNGVDVEFYEVLFENGKYTYKIDFETTCDVIFIMQYFGYCNEKVSELIIKYKELGKIIIEDATHSWLSDVPYNQESDYVFASFRKWTGLPGGAVAIKQEGQFCIDGAKETNLEYIQLRKKAFFQKKQFIENGLGQKETFLEYFNQAEKLIEDSYQNYNIQQDIEDLISSLNFERIKEKRKQNSRYLIDGLKKFPKIETVSLEEGDVPLFVPIIVPYGRRNELHQYFINNDIYCPVHWPISDKHCLHNKFLYNNSMSIVCDQRYDLSDMKRILETLKKFVEDNLWQK</sequence>
<dbReference type="InterPro" id="IPR015424">
    <property type="entry name" value="PyrdxlP-dep_Trfase"/>
</dbReference>
<dbReference type="RefSeq" id="WP_151698965.1">
    <property type="nucleotide sequence ID" value="NZ_CP031223.1"/>
</dbReference>
<dbReference type="EMBL" id="CP031223">
    <property type="protein sequence ID" value="QFF98018.1"/>
    <property type="molecule type" value="Genomic_DNA"/>
</dbReference>
<dbReference type="GO" id="GO:0003824">
    <property type="term" value="F:catalytic activity"/>
    <property type="evidence" value="ECO:0007669"/>
    <property type="project" value="UniProtKB-ARBA"/>
</dbReference>
<evidence type="ECO:0008006" key="3">
    <source>
        <dbReference type="Google" id="ProtNLM"/>
    </source>
</evidence>
<dbReference type="AlphaFoldDB" id="A0A5J6SJL9"/>
<reference evidence="1 2" key="1">
    <citation type="submission" date="2018-07" db="EMBL/GenBank/DDBJ databases">
        <title>Complete genome sequence of Psychrobacillus sp. PB01, isolated from iceberg, and comparative genome analysis of Psychrobacillus strains.</title>
        <authorList>
            <person name="Lee P.C."/>
        </authorList>
    </citation>
    <scope>NUCLEOTIDE SEQUENCE [LARGE SCALE GENOMIC DNA]</scope>
    <source>
        <strain evidence="1 2">PB01</strain>
    </source>
</reference>
<dbReference type="KEGG" id="psyo:PB01_03845"/>
<gene>
    <name evidence="1" type="ORF">PB01_03845</name>
</gene>
<keyword evidence="2" id="KW-1185">Reference proteome</keyword>
<organism evidence="1 2">
    <name type="scientific">Psychrobacillus glaciei</name>
    <dbReference type="NCBI Taxonomy" id="2283160"/>
    <lineage>
        <taxon>Bacteria</taxon>
        <taxon>Bacillati</taxon>
        <taxon>Bacillota</taxon>
        <taxon>Bacilli</taxon>
        <taxon>Bacillales</taxon>
        <taxon>Bacillaceae</taxon>
        <taxon>Psychrobacillus</taxon>
    </lineage>
</organism>
<evidence type="ECO:0000313" key="1">
    <source>
        <dbReference type="EMBL" id="QFF98018.1"/>
    </source>
</evidence>
<dbReference type="Gene3D" id="3.40.640.10">
    <property type="entry name" value="Type I PLP-dependent aspartate aminotransferase-like (Major domain)"/>
    <property type="match status" value="1"/>
</dbReference>
<dbReference type="OrthoDB" id="8955051at2"/>
<dbReference type="InterPro" id="IPR015422">
    <property type="entry name" value="PyrdxlP-dep_Trfase_small"/>
</dbReference>
<accession>A0A5J6SJL9</accession>
<dbReference type="InterPro" id="IPR015421">
    <property type="entry name" value="PyrdxlP-dep_Trfase_major"/>
</dbReference>
<evidence type="ECO:0000313" key="2">
    <source>
        <dbReference type="Proteomes" id="UP000325517"/>
    </source>
</evidence>
<proteinExistence type="predicted"/>